<organism evidence="2 3">
    <name type="scientific">Qipengyuania oceanensis</name>
    <dbReference type="NCBI Taxonomy" id="1463597"/>
    <lineage>
        <taxon>Bacteria</taxon>
        <taxon>Pseudomonadati</taxon>
        <taxon>Pseudomonadota</taxon>
        <taxon>Alphaproteobacteria</taxon>
        <taxon>Sphingomonadales</taxon>
        <taxon>Erythrobacteraceae</taxon>
        <taxon>Qipengyuania</taxon>
    </lineage>
</organism>
<evidence type="ECO:0000259" key="1">
    <source>
        <dbReference type="PROSITE" id="PS50206"/>
    </source>
</evidence>
<dbReference type="PROSITE" id="PS50206">
    <property type="entry name" value="RHODANESE_3"/>
    <property type="match status" value="1"/>
</dbReference>
<name>A0A844YH95_9SPHN</name>
<dbReference type="Proteomes" id="UP000445582">
    <property type="component" value="Unassembled WGS sequence"/>
</dbReference>
<proteinExistence type="predicted"/>
<evidence type="ECO:0000313" key="2">
    <source>
        <dbReference type="EMBL" id="MXO62905.1"/>
    </source>
</evidence>
<evidence type="ECO:0000313" key="3">
    <source>
        <dbReference type="Proteomes" id="UP000445582"/>
    </source>
</evidence>
<dbReference type="RefSeq" id="WP_160673630.1">
    <property type="nucleotide sequence ID" value="NZ_WTYN01000001.1"/>
</dbReference>
<reference evidence="2 3" key="1">
    <citation type="submission" date="2019-12" db="EMBL/GenBank/DDBJ databases">
        <title>Genomic-based taxomic classification of the family Erythrobacteraceae.</title>
        <authorList>
            <person name="Xu L."/>
        </authorList>
    </citation>
    <scope>NUCLEOTIDE SEQUENCE [LARGE SCALE GENOMIC DNA]</scope>
    <source>
        <strain evidence="2 3">MCCC 1A09965</strain>
    </source>
</reference>
<feature type="domain" description="Rhodanese" evidence="1">
    <location>
        <begin position="55"/>
        <end position="86"/>
    </location>
</feature>
<dbReference type="Pfam" id="PF14907">
    <property type="entry name" value="NTP_transf_5"/>
    <property type="match status" value="1"/>
</dbReference>
<accession>A0A844YH95</accession>
<gene>
    <name evidence="2" type="ORF">GRI48_07775</name>
</gene>
<protein>
    <recommendedName>
        <fullName evidence="1">Rhodanese domain-containing protein</fullName>
    </recommendedName>
</protein>
<dbReference type="AlphaFoldDB" id="A0A844YH95"/>
<comment type="caution">
    <text evidence="2">The sequence shown here is derived from an EMBL/GenBank/DDBJ whole genome shotgun (WGS) entry which is preliminary data.</text>
</comment>
<dbReference type="Gene3D" id="3.30.460.40">
    <property type="match status" value="1"/>
</dbReference>
<dbReference type="OrthoDB" id="7866545at2"/>
<keyword evidence="3" id="KW-1185">Reference proteome</keyword>
<dbReference type="InterPro" id="IPR001763">
    <property type="entry name" value="Rhodanese-like_dom"/>
</dbReference>
<dbReference type="InterPro" id="IPR039498">
    <property type="entry name" value="NTP_transf_5"/>
</dbReference>
<sequence>MDALAADQRLQPHLHARMQRGAIAYHVPDAIAARWQAAHRAAALAALVQRRDILKAAATLRTAGVDAIVLKGGWLSWTVYPDPAERVLRDLDLLVRESDAPRALAALLAAGMEAIEAFPDDPADHAVSHKELAVLATEAGTIVELHAHAWEPPGSLQWPTPPLADERLFAHSVRDRDSGLLALSAQDMLAHLAIHAAYSHRFEVGPLILADVDYLLREHPLDWPTFWDAAETGRFARGAALTLALVDRWRLPGLIERSACPLPVDELAIDHASRLLLQPSGQRRDTRSLAAIRQVHAAEGIAKAAALGFARLGKTMHDPAHMLRRLGDTARALRDPAIARAAESSQMVGDWLDG</sequence>
<dbReference type="EMBL" id="WTYN01000001">
    <property type="protein sequence ID" value="MXO62905.1"/>
    <property type="molecule type" value="Genomic_DNA"/>
</dbReference>